<dbReference type="Pfam" id="PF00561">
    <property type="entry name" value="Abhydrolase_1"/>
    <property type="match status" value="1"/>
</dbReference>
<dbReference type="AlphaFoldDB" id="A0A558AFM0"/>
<dbReference type="SUPFAM" id="SSF53474">
    <property type="entry name" value="alpha/beta-Hydrolases"/>
    <property type="match status" value="1"/>
</dbReference>
<dbReference type="EMBL" id="VJZA01000014">
    <property type="protein sequence ID" value="TVT23016.1"/>
    <property type="molecule type" value="Genomic_DNA"/>
</dbReference>
<evidence type="ECO:0000259" key="1">
    <source>
        <dbReference type="Pfam" id="PF00561"/>
    </source>
</evidence>
<dbReference type="GO" id="GO:0016787">
    <property type="term" value="F:hydrolase activity"/>
    <property type="evidence" value="ECO:0007669"/>
    <property type="project" value="UniProtKB-KW"/>
</dbReference>
<evidence type="ECO:0000313" key="2">
    <source>
        <dbReference type="EMBL" id="TVT23016.1"/>
    </source>
</evidence>
<organism evidence="2 3">
    <name type="scientific">Amycolatopsis acidiphila</name>
    <dbReference type="NCBI Taxonomy" id="715473"/>
    <lineage>
        <taxon>Bacteria</taxon>
        <taxon>Bacillati</taxon>
        <taxon>Actinomycetota</taxon>
        <taxon>Actinomycetes</taxon>
        <taxon>Pseudonocardiales</taxon>
        <taxon>Pseudonocardiaceae</taxon>
        <taxon>Amycolatopsis</taxon>
    </lineage>
</organism>
<dbReference type="InterPro" id="IPR050471">
    <property type="entry name" value="AB_hydrolase"/>
</dbReference>
<dbReference type="PANTHER" id="PTHR43433:SF10">
    <property type="entry name" value="AB HYDROLASE-1 DOMAIN-CONTAINING PROTEIN"/>
    <property type="match status" value="1"/>
</dbReference>
<dbReference type="InterPro" id="IPR029058">
    <property type="entry name" value="AB_hydrolase_fold"/>
</dbReference>
<dbReference type="PANTHER" id="PTHR43433">
    <property type="entry name" value="HYDROLASE, ALPHA/BETA FOLD FAMILY PROTEIN"/>
    <property type="match status" value="1"/>
</dbReference>
<dbReference type="OrthoDB" id="495620at2"/>
<dbReference type="Proteomes" id="UP000318578">
    <property type="component" value="Unassembled WGS sequence"/>
</dbReference>
<accession>A0A558AFM0</accession>
<dbReference type="InterPro" id="IPR000073">
    <property type="entry name" value="AB_hydrolase_1"/>
</dbReference>
<gene>
    <name evidence="2" type="ORF">FNH06_11285</name>
</gene>
<proteinExistence type="predicted"/>
<name>A0A558AFM0_9PSEU</name>
<feature type="domain" description="AB hydrolase-1" evidence="1">
    <location>
        <begin position="6"/>
        <end position="157"/>
    </location>
</feature>
<keyword evidence="3" id="KW-1185">Reference proteome</keyword>
<comment type="caution">
    <text evidence="2">The sequence shown here is derived from an EMBL/GenBank/DDBJ whole genome shotgun (WGS) entry which is preliminary data.</text>
</comment>
<dbReference type="Gene3D" id="3.40.50.1820">
    <property type="entry name" value="alpha/beta hydrolase"/>
    <property type="match status" value="1"/>
</dbReference>
<reference evidence="2 3" key="1">
    <citation type="submission" date="2019-07" db="EMBL/GenBank/DDBJ databases">
        <title>New species of Amycolatopsis and Streptomyces.</title>
        <authorList>
            <person name="Duangmal K."/>
            <person name="Teo W.F.A."/>
            <person name="Lipun K."/>
        </authorList>
    </citation>
    <scope>NUCLEOTIDE SEQUENCE [LARGE SCALE GENOMIC DNA]</scope>
    <source>
        <strain evidence="2 3">JCM 30562</strain>
    </source>
</reference>
<evidence type="ECO:0000313" key="3">
    <source>
        <dbReference type="Proteomes" id="UP000318578"/>
    </source>
</evidence>
<sequence length="257" mass="28377">MFSPGGFNATLENWRTHGVYRKANVLAHLRERFTCITFDRRESGRSGGRVERIGWLDYARQGRSLLDHLGIERAHLMGGCVGCSVALRFAVSYPDRAGRTVLFSPAGGVRYRMLQHARLARHLGYVREHGLQGVRDLAGVTDAGFSADARVGPWVTVLRTDPVFAAEYAKTDPDRYELVVNGMARLLFDRDTVPGAEPEDLLLLDVPTLIVPGQDASHAPSAARYLQECLPTAEYWDVPVAEQTETTAPARVLAFLG</sequence>
<keyword evidence="2" id="KW-0378">Hydrolase</keyword>
<protein>
    <submittedName>
        <fullName evidence="2">Alpha/beta hydrolase</fullName>
    </submittedName>
</protein>